<comment type="subcellular location">
    <subcellularLocation>
        <location evidence="1">Nucleus</location>
    </subcellularLocation>
</comment>
<evidence type="ECO:0000256" key="4">
    <source>
        <dbReference type="ARBA" id="ARBA00023163"/>
    </source>
</evidence>
<keyword evidence="10" id="KW-1185">Reference proteome</keyword>
<dbReference type="AlphaFoldDB" id="A0AAV0NDR7"/>
<gene>
    <name evidence="9" type="ORF">LITE_LOCUS32766</name>
</gene>
<evidence type="ECO:0000256" key="7">
    <source>
        <dbReference type="SAM" id="MobiDB-lite"/>
    </source>
</evidence>
<feature type="domain" description="TF-B3" evidence="8">
    <location>
        <begin position="74"/>
        <end position="165"/>
    </location>
</feature>
<evidence type="ECO:0000313" key="10">
    <source>
        <dbReference type="Proteomes" id="UP001154282"/>
    </source>
</evidence>
<dbReference type="InterPro" id="IPR015300">
    <property type="entry name" value="DNA-bd_pseudobarrel_sf"/>
</dbReference>
<keyword evidence="5" id="KW-0539">Nucleus</keyword>
<dbReference type="GO" id="GO:0003677">
    <property type="term" value="F:DNA binding"/>
    <property type="evidence" value="ECO:0007669"/>
    <property type="project" value="UniProtKB-KW"/>
</dbReference>
<evidence type="ECO:0000256" key="5">
    <source>
        <dbReference type="ARBA" id="ARBA00023242"/>
    </source>
</evidence>
<feature type="domain" description="TF-B3" evidence="8">
    <location>
        <begin position="972"/>
        <end position="1030"/>
    </location>
</feature>
<feature type="compositionally biased region" description="Basic and acidic residues" evidence="7">
    <location>
        <begin position="1"/>
        <end position="20"/>
    </location>
</feature>
<dbReference type="EMBL" id="CAMGYJ010000008">
    <property type="protein sequence ID" value="CAI0456441.1"/>
    <property type="molecule type" value="Genomic_DNA"/>
</dbReference>
<dbReference type="Proteomes" id="UP001154282">
    <property type="component" value="Unassembled WGS sequence"/>
</dbReference>
<keyword evidence="4" id="KW-0804">Transcription</keyword>
<name>A0AAV0NDR7_9ROSI</name>
<sequence length="1270" mass="142917">MTIPQVKKEQEKNGRPEKVKVSSSNKQERGIVPAKSGFKRATSESVYVNGEVKNAVMKRAQEIEASLPRNFPTMIKLMMPSQISGGFWLGLCKKFCVKHLGEKDMMMDLEDEDGKVFPVNCLVGKAGLSGGWRKFSTDHKLVKGDVVVFQLVKANKFMVYIVRARDFEENDVALGLLKLEKTSLEEKSSLEEVEGALDLMELDGVLEKKSAHAKDLSRSGKATVTKTVDESDISADDNYEPEDSENGSDEGFGFDVLDGIRMSSASAVNFQQVKSFDDFDIIVNGLVINSELSKHLQLKYYELCNSQKLFLHEQILNGLNCKLIAGVIAETINIADAIRASKFNGGVNDNGQQKEDFVTWESTLLAFQKLGMNVEFILTRLRQLMRLCDNANRCKRLKTERVEVGKEVKVLEAKVEESVGRMRRIDEEIEKLEIDDVEDVEVNFRELAKAPWTMTILQVKEEQAEPIFQRPSRSKGGFVPIKSTASSYEPENDVMRKAQEIVSNLPANSPSLIKVMHPSHVTRGASVRLLAEFCHKHLPEEDSMIELEDENGEVHATKYLAYKNTFSAGWAAFAGKHDLVEGDVLVFQLLKPTKFKVYIVRTSRSEGVDGALDMEKKPVHAKNMSTSGKATFKTVHNSDLSFDDNYVPDESENGSDKDFGFDIPDGIRMSSESTIDFRQVKSFADFDIIVNGLVINSELSKQLQHKYYELCSSQKLFLHERILDGLNCKLIAGVISQTINIADAIRASELGAQQKEEFVTWESTLSAFEKLGMNVEFILTRLRQLMGLCGNVNRLKRLKTERAEVGEEVKALEVQLEKWVRRTKRIDEEIERLEVDDVQAKKRRPREVCDGAVSCSNEARIPTPLPFSLSFSLYSNELCLEADIVAIKSPVKSVKNQKDIFSSMGKRASMENLYVSGEVDNAAMRKAHEFASSLPGNFPTLMKLMHPSHIGFSLHLVAGFCYKHLPDKDKVIDLEDDNGKVHPAQFLASKHCLSGGWRAFSIHHKLAQGDVVVFQLLEPTKFKVYVVRASASEQASRRSKRKVETSAKEAEKTSITNCKIIVHKDEPKNGSKEDFGFDISDGIIMSSDQPAVDFQQVKNFDDFDIVVNGLIINCELSKQLQYKYYELCSSQKSFLHQHIPNGLNCKLIAGIIAETTNIADAVRTAKFGTRQKEEFATWENTLSGFEKLGMNVEFILTRLRQLIGLSDHANRCKKLKTERVEVGEEVKALKAKLEKSVGRMKRIDEEIERLENEEDVEVRFTKLAEAPWSM</sequence>
<evidence type="ECO:0000313" key="9">
    <source>
        <dbReference type="EMBL" id="CAI0456441.1"/>
    </source>
</evidence>
<protein>
    <recommendedName>
        <fullName evidence="8">TF-B3 domain-containing protein</fullName>
    </recommendedName>
</protein>
<dbReference type="SMART" id="SM01019">
    <property type="entry name" value="B3"/>
    <property type="match status" value="3"/>
</dbReference>
<organism evidence="9 10">
    <name type="scientific">Linum tenue</name>
    <dbReference type="NCBI Taxonomy" id="586396"/>
    <lineage>
        <taxon>Eukaryota</taxon>
        <taxon>Viridiplantae</taxon>
        <taxon>Streptophyta</taxon>
        <taxon>Embryophyta</taxon>
        <taxon>Tracheophyta</taxon>
        <taxon>Spermatophyta</taxon>
        <taxon>Magnoliopsida</taxon>
        <taxon>eudicotyledons</taxon>
        <taxon>Gunneridae</taxon>
        <taxon>Pentapetalae</taxon>
        <taxon>rosids</taxon>
        <taxon>fabids</taxon>
        <taxon>Malpighiales</taxon>
        <taxon>Linaceae</taxon>
        <taxon>Linum</taxon>
    </lineage>
</organism>
<keyword evidence="6" id="KW-0175">Coiled coil</keyword>
<evidence type="ECO:0000259" key="8">
    <source>
        <dbReference type="PROSITE" id="PS50863"/>
    </source>
</evidence>
<feature type="domain" description="TF-B3" evidence="8">
    <location>
        <begin position="512"/>
        <end position="603"/>
    </location>
</feature>
<dbReference type="PANTHER" id="PTHR31391">
    <property type="entry name" value="B3 DOMAIN-CONTAINING PROTEIN OS11G0197600-RELATED"/>
    <property type="match status" value="1"/>
</dbReference>
<feature type="coiled-coil region" evidence="6">
    <location>
        <begin position="795"/>
        <end position="836"/>
    </location>
</feature>
<dbReference type="Pfam" id="PF02362">
    <property type="entry name" value="B3"/>
    <property type="match status" value="3"/>
</dbReference>
<dbReference type="PANTHER" id="PTHR31391:SF101">
    <property type="entry name" value="B3 DOMAIN-CONTAINING PROTEIN OS01G0234100"/>
    <property type="match status" value="1"/>
</dbReference>
<dbReference type="GO" id="GO:0005634">
    <property type="term" value="C:nucleus"/>
    <property type="evidence" value="ECO:0007669"/>
    <property type="project" value="UniProtKB-SubCell"/>
</dbReference>
<dbReference type="InterPro" id="IPR003340">
    <property type="entry name" value="B3_DNA-bd"/>
</dbReference>
<proteinExistence type="predicted"/>
<evidence type="ECO:0000256" key="1">
    <source>
        <dbReference type="ARBA" id="ARBA00004123"/>
    </source>
</evidence>
<dbReference type="SUPFAM" id="SSF101936">
    <property type="entry name" value="DNA-binding pseudobarrel domain"/>
    <property type="match status" value="3"/>
</dbReference>
<evidence type="ECO:0000256" key="6">
    <source>
        <dbReference type="SAM" id="Coils"/>
    </source>
</evidence>
<feature type="coiled-coil region" evidence="6">
    <location>
        <begin position="1212"/>
        <end position="1253"/>
    </location>
</feature>
<feature type="region of interest" description="Disordered" evidence="7">
    <location>
        <begin position="1"/>
        <end position="35"/>
    </location>
</feature>
<dbReference type="CDD" id="cd10017">
    <property type="entry name" value="B3_DNA"/>
    <property type="match status" value="3"/>
</dbReference>
<evidence type="ECO:0000256" key="2">
    <source>
        <dbReference type="ARBA" id="ARBA00023015"/>
    </source>
</evidence>
<evidence type="ECO:0000256" key="3">
    <source>
        <dbReference type="ARBA" id="ARBA00023125"/>
    </source>
</evidence>
<reference evidence="9" key="1">
    <citation type="submission" date="2022-08" db="EMBL/GenBank/DDBJ databases">
        <authorList>
            <person name="Gutierrez-Valencia J."/>
        </authorList>
    </citation>
    <scope>NUCLEOTIDE SEQUENCE</scope>
</reference>
<feature type="coiled-coil region" evidence="6">
    <location>
        <begin position="394"/>
        <end position="435"/>
    </location>
</feature>
<dbReference type="InterPro" id="IPR044837">
    <property type="entry name" value="REM16-like"/>
</dbReference>
<keyword evidence="2" id="KW-0805">Transcription regulation</keyword>
<dbReference type="Gene3D" id="2.40.330.10">
    <property type="entry name" value="DNA-binding pseudobarrel domain"/>
    <property type="match status" value="3"/>
</dbReference>
<dbReference type="PROSITE" id="PS50863">
    <property type="entry name" value="B3"/>
    <property type="match status" value="3"/>
</dbReference>
<accession>A0AAV0NDR7</accession>
<keyword evidence="3" id="KW-0238">DNA-binding</keyword>
<comment type="caution">
    <text evidence="9">The sequence shown here is derived from an EMBL/GenBank/DDBJ whole genome shotgun (WGS) entry which is preliminary data.</text>
</comment>